<protein>
    <submittedName>
        <fullName evidence="2">Stage II sporulation protein P</fullName>
    </submittedName>
</protein>
<dbReference type="AlphaFoldDB" id="A0A923LPK0"/>
<evidence type="ECO:0000313" key="3">
    <source>
        <dbReference type="Proteomes" id="UP000606720"/>
    </source>
</evidence>
<comment type="caution">
    <text evidence="2">The sequence shown here is derived from an EMBL/GenBank/DDBJ whole genome shotgun (WGS) entry which is preliminary data.</text>
</comment>
<dbReference type="EMBL" id="JACOPH010000008">
    <property type="protein sequence ID" value="MBC5714558.1"/>
    <property type="molecule type" value="Genomic_DNA"/>
</dbReference>
<proteinExistence type="predicted"/>
<name>A0A923LPK0_9FIRM</name>
<dbReference type="InterPro" id="IPR010897">
    <property type="entry name" value="Spore_II_P"/>
</dbReference>
<feature type="region of interest" description="Disordered" evidence="1">
    <location>
        <begin position="74"/>
        <end position="132"/>
    </location>
</feature>
<gene>
    <name evidence="2" type="ORF">H8S17_10115</name>
</gene>
<dbReference type="Pfam" id="PF07454">
    <property type="entry name" value="SpoIIP"/>
    <property type="match status" value="1"/>
</dbReference>
<dbReference type="Proteomes" id="UP000606720">
    <property type="component" value="Unassembled WGS sequence"/>
</dbReference>
<evidence type="ECO:0000313" key="2">
    <source>
        <dbReference type="EMBL" id="MBC5714558.1"/>
    </source>
</evidence>
<reference evidence="2" key="1">
    <citation type="submission" date="2020-08" db="EMBL/GenBank/DDBJ databases">
        <title>Genome public.</title>
        <authorList>
            <person name="Liu C."/>
            <person name="Sun Q."/>
        </authorList>
    </citation>
    <scope>NUCLEOTIDE SEQUENCE</scope>
    <source>
        <strain evidence="2">BX1005</strain>
    </source>
</reference>
<feature type="compositionally biased region" description="Low complexity" evidence="1">
    <location>
        <begin position="80"/>
        <end position="95"/>
    </location>
</feature>
<sequence>MLNTTVPALFYEKNEKDGIRYLVEKFFLTIPVYGYVTNTQEYTTQSESDISYEEIIRQEAADETYVKEQTGEMLAQEQPAAGTENAGTETAGTETTENEIADAGNSPSTDESKESGEAAEKPEGVEVASSGFVPNQTPVVSYAQDKLNDFDYLIQNFYVVDRTTTINSTQLNAADLLSRSMKLTHGADSPQILIYHTHSQERFADSLAGDTSASIVGVGAYLHQLLGKYGFHVLHDTGEYDVESRDDAYSKAGPALEKILKENPGIEVVIDLHRDGVAENTRLVTEVGGKQMASIMFFNGLSRTTANGDIGYLYNPYIQDNLAFSLQMQITAEEYYPGFSRAIYLKGYRYNMHYCPKTLLVEVGAQTNTVEEAMNAMEPLADILAKVLGQ</sequence>
<evidence type="ECO:0000256" key="1">
    <source>
        <dbReference type="SAM" id="MobiDB-lite"/>
    </source>
</evidence>
<organism evidence="2 3">
    <name type="scientific">Roseburia zhanii</name>
    <dbReference type="NCBI Taxonomy" id="2763064"/>
    <lineage>
        <taxon>Bacteria</taxon>
        <taxon>Bacillati</taxon>
        <taxon>Bacillota</taxon>
        <taxon>Clostridia</taxon>
        <taxon>Lachnospirales</taxon>
        <taxon>Lachnospiraceae</taxon>
        <taxon>Roseburia</taxon>
    </lineage>
</organism>
<feature type="compositionally biased region" description="Basic and acidic residues" evidence="1">
    <location>
        <begin position="110"/>
        <end position="124"/>
    </location>
</feature>
<accession>A0A923LPK0</accession>
<dbReference type="NCBIfam" id="TIGR02867">
    <property type="entry name" value="spore_II_P"/>
    <property type="match status" value="1"/>
</dbReference>
<keyword evidence="3" id="KW-1185">Reference proteome</keyword>